<feature type="region of interest" description="Disordered" evidence="1">
    <location>
        <begin position="92"/>
        <end position="114"/>
    </location>
</feature>
<comment type="caution">
    <text evidence="2">The sequence shown here is derived from an EMBL/GenBank/DDBJ whole genome shotgun (WGS) entry which is preliminary data.</text>
</comment>
<gene>
    <name evidence="2" type="ORF">GCM10009759_70890</name>
</gene>
<feature type="compositionally biased region" description="Basic and acidic residues" evidence="1">
    <location>
        <begin position="103"/>
        <end position="114"/>
    </location>
</feature>
<accession>A0ABP5JQQ4</accession>
<dbReference type="Proteomes" id="UP001500897">
    <property type="component" value="Unassembled WGS sequence"/>
</dbReference>
<organism evidence="2 3">
    <name type="scientific">Kitasatospora saccharophila</name>
    <dbReference type="NCBI Taxonomy" id="407973"/>
    <lineage>
        <taxon>Bacteria</taxon>
        <taxon>Bacillati</taxon>
        <taxon>Actinomycetota</taxon>
        <taxon>Actinomycetes</taxon>
        <taxon>Kitasatosporales</taxon>
        <taxon>Streptomycetaceae</taxon>
        <taxon>Kitasatospora</taxon>
    </lineage>
</organism>
<protein>
    <submittedName>
        <fullName evidence="2">Uncharacterized protein</fullName>
    </submittedName>
</protein>
<reference evidence="3" key="1">
    <citation type="journal article" date="2019" name="Int. J. Syst. Evol. Microbiol.">
        <title>The Global Catalogue of Microorganisms (GCM) 10K type strain sequencing project: providing services to taxonomists for standard genome sequencing and annotation.</title>
        <authorList>
            <consortium name="The Broad Institute Genomics Platform"/>
            <consortium name="The Broad Institute Genome Sequencing Center for Infectious Disease"/>
            <person name="Wu L."/>
            <person name="Ma J."/>
        </authorList>
    </citation>
    <scope>NUCLEOTIDE SEQUENCE [LARGE SCALE GENOMIC DNA]</scope>
    <source>
        <strain evidence="3">JCM 14559</strain>
    </source>
</reference>
<evidence type="ECO:0000256" key="1">
    <source>
        <dbReference type="SAM" id="MobiDB-lite"/>
    </source>
</evidence>
<sequence length="114" mass="11913">MADNWIGHPDGSATCDLSDGAHLLCVPSPAGADGHTTRNFLLVCDGEQPVQVRSIGEVVALLAQSIEDLPAAENSDPWAQIGEELGIEELVPAAGADEENDRDQEAEVHADGSL</sequence>
<evidence type="ECO:0000313" key="3">
    <source>
        <dbReference type="Proteomes" id="UP001500897"/>
    </source>
</evidence>
<keyword evidence="3" id="KW-1185">Reference proteome</keyword>
<dbReference type="EMBL" id="BAAANS010000078">
    <property type="protein sequence ID" value="GAA2121317.1"/>
    <property type="molecule type" value="Genomic_DNA"/>
</dbReference>
<evidence type="ECO:0000313" key="2">
    <source>
        <dbReference type="EMBL" id="GAA2121317.1"/>
    </source>
</evidence>
<name>A0ABP5JQQ4_9ACTN</name>
<dbReference type="RefSeq" id="WP_344558318.1">
    <property type="nucleotide sequence ID" value="NZ_BAAANS010000078.1"/>
</dbReference>
<proteinExistence type="predicted"/>